<evidence type="ECO:0000313" key="3">
    <source>
        <dbReference type="Proteomes" id="UP000007947"/>
    </source>
</evidence>
<dbReference type="HOGENOM" id="CLU_1336287_0_0_11"/>
<dbReference type="EMBL" id="AP012204">
    <property type="protein sequence ID" value="BAK36713.1"/>
    <property type="molecule type" value="Genomic_DNA"/>
</dbReference>
<dbReference type="AlphaFoldDB" id="F5XP73"/>
<keyword evidence="1" id="KW-0472">Membrane</keyword>
<accession>F5XP73</accession>
<dbReference type="KEGG" id="mph:MLP_36990"/>
<name>F5XP73_MICPN</name>
<organism evidence="2 3">
    <name type="scientific">Microlunatus phosphovorus (strain ATCC 700054 / DSM 10555 / JCM 9379 / NBRC 101784 / NCIMB 13414 / VKM Ac-1990 / NM-1)</name>
    <dbReference type="NCBI Taxonomy" id="1032480"/>
    <lineage>
        <taxon>Bacteria</taxon>
        <taxon>Bacillati</taxon>
        <taxon>Actinomycetota</taxon>
        <taxon>Actinomycetes</taxon>
        <taxon>Propionibacteriales</taxon>
        <taxon>Propionibacteriaceae</taxon>
        <taxon>Microlunatus</taxon>
    </lineage>
</organism>
<feature type="transmembrane region" description="Helical" evidence="1">
    <location>
        <begin position="90"/>
        <end position="108"/>
    </location>
</feature>
<proteinExistence type="predicted"/>
<keyword evidence="1" id="KW-0812">Transmembrane</keyword>
<dbReference type="eggNOG" id="ENOG50336ZQ">
    <property type="taxonomic scope" value="Bacteria"/>
</dbReference>
<evidence type="ECO:0000313" key="2">
    <source>
        <dbReference type="EMBL" id="BAK36713.1"/>
    </source>
</evidence>
<dbReference type="OrthoDB" id="3788057at2"/>
<dbReference type="Proteomes" id="UP000007947">
    <property type="component" value="Chromosome"/>
</dbReference>
<sequence length="184" mass="20623">MDGETVAEGKSYDERAVLVADGHGSIGLHFRTFAGTRRVTWFEHTNAPAALAANKTLVGGVDLEPEAGSKAARRRIWMHQHPRLYAGRQIVLAAIGLAAGVLVTWLLGRLWHLIPWDWVPQIKLPRIPWPDIPWPSIPWPGLPDINLPDWLGTVLDAAKFVAPVVFAGWLAVRESRRRRESKRR</sequence>
<protein>
    <submittedName>
        <fullName evidence="2">Uncharacterized protein</fullName>
    </submittedName>
</protein>
<gene>
    <name evidence="2" type="ordered locus">MLP_36990</name>
</gene>
<feature type="transmembrane region" description="Helical" evidence="1">
    <location>
        <begin position="150"/>
        <end position="172"/>
    </location>
</feature>
<evidence type="ECO:0000256" key="1">
    <source>
        <dbReference type="SAM" id="Phobius"/>
    </source>
</evidence>
<keyword evidence="1" id="KW-1133">Transmembrane helix</keyword>
<reference evidence="2 3" key="1">
    <citation type="submission" date="2011-05" db="EMBL/GenBank/DDBJ databases">
        <title>Whole genome sequence of Microlunatus phosphovorus NM-1.</title>
        <authorList>
            <person name="Hosoyama A."/>
            <person name="Sasaki K."/>
            <person name="Harada T."/>
            <person name="Igarashi R."/>
            <person name="Kawakoshi A."/>
            <person name="Sasagawa M."/>
            <person name="Fukada J."/>
            <person name="Nakamura S."/>
            <person name="Katano Y."/>
            <person name="Hanada S."/>
            <person name="Kamagata Y."/>
            <person name="Nakamura N."/>
            <person name="Yamazaki S."/>
            <person name="Fujita N."/>
        </authorList>
    </citation>
    <scope>NUCLEOTIDE SEQUENCE [LARGE SCALE GENOMIC DNA]</scope>
    <source>
        <strain evidence="3">ATCC 700054 / DSM 10555 / JCM 9379 / NBRC 101784 / NCIMB 13414 / VKM Ac-1990 / NM-1</strain>
    </source>
</reference>
<keyword evidence="3" id="KW-1185">Reference proteome</keyword>
<dbReference type="RefSeq" id="WP_013864562.1">
    <property type="nucleotide sequence ID" value="NC_015635.1"/>
</dbReference>